<evidence type="ECO:0000313" key="2">
    <source>
        <dbReference type="EMBL" id="KAK6952804.1"/>
    </source>
</evidence>
<dbReference type="AlphaFoldDB" id="A0AAX6MJY4"/>
<feature type="region of interest" description="Disordered" evidence="1">
    <location>
        <begin position="580"/>
        <end position="628"/>
    </location>
</feature>
<dbReference type="PANTHER" id="PTHR12751:SF18">
    <property type="entry name" value="PHOSPHATASE AND ACTIN REGULATOR 1"/>
    <property type="match status" value="1"/>
</dbReference>
<feature type="compositionally biased region" description="Polar residues" evidence="1">
    <location>
        <begin position="157"/>
        <end position="171"/>
    </location>
</feature>
<feature type="region of interest" description="Disordered" evidence="1">
    <location>
        <begin position="219"/>
        <end position="491"/>
    </location>
</feature>
<dbReference type="EMBL" id="JBANMG010000005">
    <property type="protein sequence ID" value="KAK6952804.1"/>
    <property type="molecule type" value="Genomic_DNA"/>
</dbReference>
<feature type="region of interest" description="Disordered" evidence="1">
    <location>
        <begin position="656"/>
        <end position="706"/>
    </location>
</feature>
<feature type="compositionally biased region" description="Polar residues" evidence="1">
    <location>
        <begin position="51"/>
        <end position="75"/>
    </location>
</feature>
<keyword evidence="3" id="KW-1185">Reference proteome</keyword>
<organism evidence="2 3">
    <name type="scientific">Daldinia eschscholtzii</name>
    <dbReference type="NCBI Taxonomy" id="292717"/>
    <lineage>
        <taxon>Eukaryota</taxon>
        <taxon>Fungi</taxon>
        <taxon>Dikarya</taxon>
        <taxon>Ascomycota</taxon>
        <taxon>Pezizomycotina</taxon>
        <taxon>Sordariomycetes</taxon>
        <taxon>Xylariomycetidae</taxon>
        <taxon>Xylariales</taxon>
        <taxon>Hypoxylaceae</taxon>
        <taxon>Daldinia</taxon>
    </lineage>
</organism>
<name>A0AAX6MJY4_9PEZI</name>
<evidence type="ECO:0000256" key="1">
    <source>
        <dbReference type="SAM" id="MobiDB-lite"/>
    </source>
</evidence>
<gene>
    <name evidence="2" type="ORF">Daesc_005098</name>
</gene>
<feature type="compositionally biased region" description="Polar residues" evidence="1">
    <location>
        <begin position="7"/>
        <end position="27"/>
    </location>
</feature>
<reference evidence="2 3" key="1">
    <citation type="journal article" date="2024" name="Front Chem Biol">
        <title>Unveiling the potential of Daldinia eschscholtzii MFLUCC 19-0629 through bioactivity and bioinformatics studies for enhanced sustainable agriculture production.</title>
        <authorList>
            <person name="Brooks S."/>
            <person name="Weaver J.A."/>
            <person name="Klomchit A."/>
            <person name="Alharthi S.A."/>
            <person name="Onlamun T."/>
            <person name="Nurani R."/>
            <person name="Vong T.K."/>
            <person name="Alberti F."/>
            <person name="Greco C."/>
        </authorList>
    </citation>
    <scope>NUCLEOTIDE SEQUENCE [LARGE SCALE GENOMIC DNA]</scope>
    <source>
        <strain evidence="2">MFLUCC 19-0629</strain>
    </source>
</reference>
<dbReference type="GO" id="GO:0003779">
    <property type="term" value="F:actin binding"/>
    <property type="evidence" value="ECO:0007669"/>
    <property type="project" value="TreeGrafter"/>
</dbReference>
<feature type="region of interest" description="Disordered" evidence="1">
    <location>
        <begin position="1"/>
        <end position="187"/>
    </location>
</feature>
<evidence type="ECO:0000313" key="3">
    <source>
        <dbReference type="Proteomes" id="UP001369815"/>
    </source>
</evidence>
<accession>A0AAX6MJY4</accession>
<feature type="compositionally biased region" description="Basic residues" evidence="1">
    <location>
        <begin position="437"/>
        <end position="447"/>
    </location>
</feature>
<feature type="compositionally biased region" description="Basic and acidic residues" evidence="1">
    <location>
        <begin position="259"/>
        <end position="269"/>
    </location>
</feature>
<feature type="compositionally biased region" description="Polar residues" evidence="1">
    <location>
        <begin position="658"/>
        <end position="667"/>
    </location>
</feature>
<proteinExistence type="predicted"/>
<feature type="compositionally biased region" description="Polar residues" evidence="1">
    <location>
        <begin position="590"/>
        <end position="600"/>
    </location>
</feature>
<feature type="compositionally biased region" description="Basic and acidic residues" evidence="1">
    <location>
        <begin position="469"/>
        <end position="485"/>
    </location>
</feature>
<feature type="compositionally biased region" description="Basic and acidic residues" evidence="1">
    <location>
        <begin position="225"/>
        <end position="236"/>
    </location>
</feature>
<feature type="compositionally biased region" description="Low complexity" evidence="1">
    <location>
        <begin position="678"/>
        <end position="693"/>
    </location>
</feature>
<feature type="compositionally biased region" description="Polar residues" evidence="1">
    <location>
        <begin position="353"/>
        <end position="381"/>
    </location>
</feature>
<dbReference type="GO" id="GO:0030036">
    <property type="term" value="P:actin cytoskeleton organization"/>
    <property type="evidence" value="ECO:0007669"/>
    <property type="project" value="TreeGrafter"/>
</dbReference>
<feature type="compositionally biased region" description="Low complexity" evidence="1">
    <location>
        <begin position="404"/>
        <end position="417"/>
    </location>
</feature>
<feature type="compositionally biased region" description="Low complexity" evidence="1">
    <location>
        <begin position="307"/>
        <end position="346"/>
    </location>
</feature>
<dbReference type="Proteomes" id="UP001369815">
    <property type="component" value="Unassembled WGS sequence"/>
</dbReference>
<dbReference type="PANTHER" id="PTHR12751">
    <property type="entry name" value="PHOSPHATASE AND ACTIN REGULATOR PHACTR"/>
    <property type="match status" value="1"/>
</dbReference>
<comment type="caution">
    <text evidence="2">The sequence shown here is derived from an EMBL/GenBank/DDBJ whole genome shotgun (WGS) entry which is preliminary data.</text>
</comment>
<sequence length="862" mass="92503">MPPPSGTQPNQAYMGNQQRNNYHNMSGSVGGGSNAYRGNAPAPIQPYAFTATPSLANGGQWQQYGNYRSSSSIPNMQMVDPNAAARSRYPANPNSSSSSSSGQTTMSGGHSQDDSRATSGPRPQLPPLNLSANQPTFAQVAAAKVSPERYRRPSPRFTDSSPSVPQVQQPHGSAMPSGSGMATVVHLYNPRAMPERKAGTSRNSVALANRPHSAYGAGVAMDDMQLYRRPTEEEAKRYRRRSIHSINSSDYPNPLTPQELKKQAEESFRSEALAASRKQGGLDKDPRNAVRNGSGLSVIEKSTVRTGNGSSESLVSSGSSSSRPSSSANRSSNASAPTASPASSTSTERKSGQDQSKQVNIPPRGSSSTTDVGKRTINPSPLSKPVTMAPGSSPDDSATPARTPEPASTKPSAPSSSLMADSPAAKQLAAINEKGGKSKSKTSRLRRAFSFGSAAELRKVTGQDITPDVGKKSQNDPSRLHKDPQPEDLYEAEQARIAQKQEESGIGSSIYAGTRLFGGSTDNLSISSTASSASIMLRKMGRGVKKGGRSLVGLFRPKSIIGAPGEDAIPEGSQAAVSMVTVEAERERGNANSTTSQQAPTLPPLETGNAESSMIDGHPSDYLGNSNLDNSASRKSIIGGEKERAEVLATIRKGILKTRSNSPSPSAQGPGFDLPAIPNVSNSPSSTAPSTPNDDQNQGQKRNDSLAIGNEDYFVSALRLRQDTKSAPTTPQGSSGKRNATFSPRIVFYDTWPSGEYDRRGDIATCNRLTPMLAQQIKEELNTFKMVSNNKSASWFRKFCLHDYRKWRFTRRPRFIRTFSNDDKRYNTKSQQNWFPSRLKAYRPAIMYLSLSRVYGVCAWSA</sequence>
<protein>
    <submittedName>
        <fullName evidence="2">Uncharacterized protein</fullName>
    </submittedName>
</protein>